<dbReference type="InterPro" id="IPR035938">
    <property type="entry name" value="Hemerythrin-like_sf"/>
</dbReference>
<dbReference type="InterPro" id="IPR050669">
    <property type="entry name" value="Hemerythrin"/>
</dbReference>
<evidence type="ECO:0000256" key="1">
    <source>
        <dbReference type="ARBA" id="ARBA00010587"/>
    </source>
</evidence>
<dbReference type="PANTHER" id="PTHR37164:SF1">
    <property type="entry name" value="BACTERIOHEMERYTHRIN"/>
    <property type="match status" value="1"/>
</dbReference>
<gene>
    <name evidence="5" type="ORF">MNBD_GAMMA23-2422</name>
</gene>
<dbReference type="AlphaFoldDB" id="A0A3B1A338"/>
<dbReference type="SUPFAM" id="SSF47188">
    <property type="entry name" value="Hemerythrin-like"/>
    <property type="match status" value="1"/>
</dbReference>
<evidence type="ECO:0000256" key="2">
    <source>
        <dbReference type="ARBA" id="ARBA00022723"/>
    </source>
</evidence>
<organism evidence="5">
    <name type="scientific">hydrothermal vent metagenome</name>
    <dbReference type="NCBI Taxonomy" id="652676"/>
    <lineage>
        <taxon>unclassified sequences</taxon>
        <taxon>metagenomes</taxon>
        <taxon>ecological metagenomes</taxon>
    </lineage>
</organism>
<evidence type="ECO:0000313" key="5">
    <source>
        <dbReference type="EMBL" id="VAW92579.1"/>
    </source>
</evidence>
<dbReference type="InterPro" id="IPR012827">
    <property type="entry name" value="Hemerythrin_metal-bd"/>
</dbReference>
<sequence length="130" mass="15039">MAYFKWEADLDVYVEKMNDQHKHLIGLMETLYQVNESGSGKEAVIDAVKNLMDYVVIHFRDEEAHMEAINFHGVEAHKQIHQHLLDDLNKFAKDFVVGDEKKLSGEFMAFLSLWINVHIVAIDTKYSADD</sequence>
<proteinExistence type="inferred from homology"/>
<dbReference type="PANTHER" id="PTHR37164">
    <property type="entry name" value="BACTERIOHEMERYTHRIN"/>
    <property type="match status" value="1"/>
</dbReference>
<reference evidence="5" key="1">
    <citation type="submission" date="2018-06" db="EMBL/GenBank/DDBJ databases">
        <authorList>
            <person name="Zhirakovskaya E."/>
        </authorList>
    </citation>
    <scope>NUCLEOTIDE SEQUENCE</scope>
</reference>
<evidence type="ECO:0000256" key="3">
    <source>
        <dbReference type="ARBA" id="ARBA00023004"/>
    </source>
</evidence>
<evidence type="ECO:0000259" key="4">
    <source>
        <dbReference type="Pfam" id="PF01814"/>
    </source>
</evidence>
<keyword evidence="3" id="KW-0408">Iron</keyword>
<comment type="similarity">
    <text evidence="1">Belongs to the hemerythrin family.</text>
</comment>
<dbReference type="Gene3D" id="1.20.120.50">
    <property type="entry name" value="Hemerythrin-like"/>
    <property type="match status" value="1"/>
</dbReference>
<dbReference type="PROSITE" id="PS00550">
    <property type="entry name" value="HEMERYTHRINS"/>
    <property type="match status" value="1"/>
</dbReference>
<name>A0A3B1A338_9ZZZZ</name>
<keyword evidence="2" id="KW-0479">Metal-binding</keyword>
<dbReference type="InterPro" id="IPR012312">
    <property type="entry name" value="Hemerythrin-like"/>
</dbReference>
<dbReference type="GO" id="GO:0046872">
    <property type="term" value="F:metal ion binding"/>
    <property type="evidence" value="ECO:0007669"/>
    <property type="project" value="UniProtKB-KW"/>
</dbReference>
<accession>A0A3B1A338</accession>
<feature type="domain" description="Hemerythrin-like" evidence="4">
    <location>
        <begin position="14"/>
        <end position="126"/>
    </location>
</feature>
<protein>
    <recommendedName>
        <fullName evidence="4">Hemerythrin-like domain-containing protein</fullName>
    </recommendedName>
</protein>
<dbReference type="NCBIfam" id="TIGR02481">
    <property type="entry name" value="hemeryth_dom"/>
    <property type="match status" value="1"/>
</dbReference>
<dbReference type="EMBL" id="UOFT01000027">
    <property type="protein sequence ID" value="VAW92579.1"/>
    <property type="molecule type" value="Genomic_DNA"/>
</dbReference>
<dbReference type="NCBIfam" id="NF033749">
    <property type="entry name" value="bact_hemeryth"/>
    <property type="match status" value="1"/>
</dbReference>
<dbReference type="InterPro" id="IPR016131">
    <property type="entry name" value="Haemerythrin_Fe_BS"/>
</dbReference>
<dbReference type="CDD" id="cd12107">
    <property type="entry name" value="Hemerythrin"/>
    <property type="match status" value="1"/>
</dbReference>
<dbReference type="Pfam" id="PF01814">
    <property type="entry name" value="Hemerythrin"/>
    <property type="match status" value="1"/>
</dbReference>